<evidence type="ECO:0000313" key="11">
    <source>
        <dbReference type="EMBL" id="MCG4766065.1"/>
    </source>
</evidence>
<dbReference type="PROSITE" id="PS00211">
    <property type="entry name" value="ABC_TRANSPORTER_1"/>
    <property type="match status" value="1"/>
</dbReference>
<dbReference type="EC" id="3.6.3.-" evidence="10"/>
<dbReference type="Proteomes" id="UP000095709">
    <property type="component" value="Unassembled WGS sequence"/>
</dbReference>
<dbReference type="Proteomes" id="UP000095706">
    <property type="component" value="Unassembled WGS sequence"/>
</dbReference>
<evidence type="ECO:0000256" key="2">
    <source>
        <dbReference type="ARBA" id="ARBA00022692"/>
    </source>
</evidence>
<feature type="transmembrane region" description="Helical" evidence="7">
    <location>
        <begin position="163"/>
        <end position="182"/>
    </location>
</feature>
<evidence type="ECO:0000313" key="9">
    <source>
        <dbReference type="EMBL" id="CUN90352.1"/>
    </source>
</evidence>
<dbReference type="SUPFAM" id="SSF90123">
    <property type="entry name" value="ABC transporter transmembrane region"/>
    <property type="match status" value="1"/>
</dbReference>
<evidence type="ECO:0000259" key="8">
    <source>
        <dbReference type="PROSITE" id="PS50893"/>
    </source>
</evidence>
<comment type="subcellular location">
    <subcellularLocation>
        <location evidence="1">Cell membrane</location>
        <topology evidence="1">Multi-pass membrane protein</topology>
    </subcellularLocation>
</comment>
<dbReference type="Gene3D" id="1.20.1560.10">
    <property type="entry name" value="ABC transporter type 1, transmembrane domain"/>
    <property type="match status" value="1"/>
</dbReference>
<keyword evidence="3" id="KW-0547">Nucleotide-binding</keyword>
<organism evidence="10 13">
    <name type="scientific">Fusicatenibacter saccharivorans</name>
    <dbReference type="NCBI Taxonomy" id="1150298"/>
    <lineage>
        <taxon>Bacteria</taxon>
        <taxon>Bacillati</taxon>
        <taxon>Bacillota</taxon>
        <taxon>Clostridia</taxon>
        <taxon>Lachnospirales</taxon>
        <taxon>Lachnospiraceae</taxon>
        <taxon>Fusicatenibacter</taxon>
    </lineage>
</organism>
<dbReference type="InterPro" id="IPR039421">
    <property type="entry name" value="Type_1_exporter"/>
</dbReference>
<name>A0A174ITC1_9FIRM</name>
<dbReference type="SUPFAM" id="SSF52540">
    <property type="entry name" value="P-loop containing nucleoside triphosphate hydrolases"/>
    <property type="match status" value="1"/>
</dbReference>
<dbReference type="EMBL" id="CYYV01000004">
    <property type="protein sequence ID" value="CUN90352.1"/>
    <property type="molecule type" value="Genomic_DNA"/>
</dbReference>
<evidence type="ECO:0000313" key="12">
    <source>
        <dbReference type="Proteomes" id="UP000095706"/>
    </source>
</evidence>
<feature type="domain" description="ABC transporter" evidence="8">
    <location>
        <begin position="348"/>
        <end position="588"/>
    </location>
</feature>
<evidence type="ECO:0000313" key="10">
    <source>
        <dbReference type="EMBL" id="CUO88150.1"/>
    </source>
</evidence>
<dbReference type="AlphaFoldDB" id="A0A174ITC1"/>
<keyword evidence="10" id="KW-0378">Hydrolase</keyword>
<dbReference type="SMART" id="SM00382">
    <property type="entry name" value="AAA"/>
    <property type="match status" value="1"/>
</dbReference>
<feature type="transmembrane region" description="Helical" evidence="7">
    <location>
        <begin position="57"/>
        <end position="81"/>
    </location>
</feature>
<evidence type="ECO:0000313" key="13">
    <source>
        <dbReference type="Proteomes" id="UP000095709"/>
    </source>
</evidence>
<dbReference type="PANTHER" id="PTHR24221">
    <property type="entry name" value="ATP-BINDING CASSETTE SUB-FAMILY B"/>
    <property type="match status" value="1"/>
</dbReference>
<dbReference type="InterPro" id="IPR003593">
    <property type="entry name" value="AAA+_ATPase"/>
</dbReference>
<dbReference type="PANTHER" id="PTHR24221:SF646">
    <property type="entry name" value="HAEMOLYSIN SECRETION ATP-BINDING PROTEIN"/>
    <property type="match status" value="1"/>
</dbReference>
<keyword evidence="2 7" id="KW-0812">Transmembrane</keyword>
<dbReference type="InterPro" id="IPR017871">
    <property type="entry name" value="ABC_transporter-like_CS"/>
</dbReference>
<dbReference type="EMBL" id="CZAL01000003">
    <property type="protein sequence ID" value="CUO88150.1"/>
    <property type="molecule type" value="Genomic_DNA"/>
</dbReference>
<dbReference type="RefSeq" id="WP_055226635.1">
    <property type="nucleotide sequence ID" value="NZ_CYYV01000004.1"/>
</dbReference>
<evidence type="ECO:0000256" key="7">
    <source>
        <dbReference type="SAM" id="Phobius"/>
    </source>
</evidence>
<dbReference type="PROSITE" id="PS50893">
    <property type="entry name" value="ABC_TRANSPORTER_2"/>
    <property type="match status" value="1"/>
</dbReference>
<protein>
    <submittedName>
        <fullName evidence="11">ABC transporter ATP-binding protein/permease</fullName>
    </submittedName>
    <submittedName>
        <fullName evidence="10">Putative multidrug export ATP-binding/permease protein SAV1866</fullName>
        <ecNumber evidence="10">3.6.3.-</ecNumber>
    </submittedName>
</protein>
<dbReference type="Gene3D" id="3.40.50.300">
    <property type="entry name" value="P-loop containing nucleotide triphosphate hydrolases"/>
    <property type="match status" value="1"/>
</dbReference>
<feature type="transmembrane region" description="Helical" evidence="7">
    <location>
        <begin position="23"/>
        <end position="51"/>
    </location>
</feature>
<dbReference type="GO" id="GO:0016887">
    <property type="term" value="F:ATP hydrolysis activity"/>
    <property type="evidence" value="ECO:0007669"/>
    <property type="project" value="InterPro"/>
</dbReference>
<evidence type="ECO:0000256" key="6">
    <source>
        <dbReference type="ARBA" id="ARBA00023136"/>
    </source>
</evidence>
<evidence type="ECO:0000256" key="3">
    <source>
        <dbReference type="ARBA" id="ARBA00022741"/>
    </source>
</evidence>
<evidence type="ECO:0000256" key="4">
    <source>
        <dbReference type="ARBA" id="ARBA00022840"/>
    </source>
</evidence>
<feature type="transmembrane region" description="Helical" evidence="7">
    <location>
        <begin position="281"/>
        <end position="300"/>
    </location>
</feature>
<reference evidence="11" key="2">
    <citation type="submission" date="2022-01" db="EMBL/GenBank/DDBJ databases">
        <title>Collection of gut derived symbiotic bacterial strains cultured from healthy donors.</title>
        <authorList>
            <person name="Lin H."/>
            <person name="Kohout C."/>
            <person name="Waligurski E."/>
            <person name="Pamer E.G."/>
        </authorList>
    </citation>
    <scope>NUCLEOTIDE SEQUENCE</scope>
    <source>
        <strain evidence="11">DFI.5.49</strain>
    </source>
</reference>
<sequence length="600" mass="68215">MYSLLSNYVYIHRELWHHSKKPFLFQALEIVSQVLTGFFGILLPSGILFFLEQSRGFAGFALGTLVLFLLYAVVFVSHAFLQSRNAWQYTEFRTGFFMRRLLRHFMRMDYAVLTEQSTLQLVEKATDAVSSNWVGVEGMFRYDVTIFSSFLGLLLYAGLIGSVHPAIVLLLLALSVLQFLSYRRAASYEVRRRDDLSAIKLSQRYFQKQSYDTAAGKDVRLYQLGGWIDGVYRQINKRYQKILFHIRSAYFANDLLTLTLQLLRDGICYGFLIYRLAHGTMTVSGFVLALGAVSGFSSYFNEITSSLSKSVLCLEQIRWMRKFLDLPLPAGHMLPFRPEFTEEKPLEICFSHVSFSYPESEKKILDDVSFTLHAGEHTALVGINGAGKSTIVKLICGLYQPTEGQITVNGLSLTDLNPAQYYESIAAVFQEPFALSFFIAENVSCSTLEETDRTRCREALTRAGLWEKIAGLPQKEETYLGKDMTDDGVTLSGGEMQKLMMARALYKNCRLLLLDEPTAALDAISENEMYETYSTLLKNKTALFISHRLASTRFCDTILFLENGKIKERGTHDELLALGGSYAHMFEVQSQYYQETEEHI</sequence>
<dbReference type="GO" id="GO:0034040">
    <property type="term" value="F:ATPase-coupled lipid transmembrane transporter activity"/>
    <property type="evidence" value="ECO:0007669"/>
    <property type="project" value="TreeGrafter"/>
</dbReference>
<keyword evidence="4 10" id="KW-0067">ATP-binding</keyword>
<keyword evidence="6 7" id="KW-0472">Membrane</keyword>
<dbReference type="InterPro" id="IPR036640">
    <property type="entry name" value="ABC1_TM_sf"/>
</dbReference>
<reference evidence="12 13" key="1">
    <citation type="submission" date="2015-09" db="EMBL/GenBank/DDBJ databases">
        <authorList>
            <consortium name="Pathogen Informatics"/>
        </authorList>
    </citation>
    <scope>NUCLEOTIDE SEQUENCE [LARGE SCALE GENOMIC DNA]</scope>
    <source>
        <strain evidence="9 12">2789STDY5608849</strain>
        <strain evidence="10 13">2789STDY5834885</strain>
    </source>
</reference>
<dbReference type="InterPro" id="IPR027417">
    <property type="entry name" value="P-loop_NTPase"/>
</dbReference>
<gene>
    <name evidence="9" type="ORF">ERS852406_00877</name>
    <name evidence="10" type="ORF">ERS852498_00710</name>
    <name evidence="11" type="ORF">L0N21_11175</name>
</gene>
<proteinExistence type="predicted"/>
<dbReference type="GO" id="GO:0005524">
    <property type="term" value="F:ATP binding"/>
    <property type="evidence" value="ECO:0007669"/>
    <property type="project" value="UniProtKB-KW"/>
</dbReference>
<dbReference type="Pfam" id="PF00005">
    <property type="entry name" value="ABC_tran"/>
    <property type="match status" value="1"/>
</dbReference>
<keyword evidence="5 7" id="KW-1133">Transmembrane helix</keyword>
<accession>A0A174ITC1</accession>
<dbReference type="Proteomes" id="UP001199915">
    <property type="component" value="Unassembled WGS sequence"/>
</dbReference>
<dbReference type="GO" id="GO:0005886">
    <property type="term" value="C:plasma membrane"/>
    <property type="evidence" value="ECO:0007669"/>
    <property type="project" value="UniProtKB-SubCell"/>
</dbReference>
<dbReference type="EMBL" id="JAKNFS010000014">
    <property type="protein sequence ID" value="MCG4766065.1"/>
    <property type="molecule type" value="Genomic_DNA"/>
</dbReference>
<dbReference type="InterPro" id="IPR003439">
    <property type="entry name" value="ABC_transporter-like_ATP-bd"/>
</dbReference>
<evidence type="ECO:0000256" key="5">
    <source>
        <dbReference type="ARBA" id="ARBA00022989"/>
    </source>
</evidence>
<evidence type="ECO:0000256" key="1">
    <source>
        <dbReference type="ARBA" id="ARBA00004651"/>
    </source>
</evidence>